<gene>
    <name evidence="2" type="ORF">GCM10010178_30080</name>
</gene>
<name>A0ABQ2UHH9_9PSEU</name>
<dbReference type="Proteomes" id="UP000649573">
    <property type="component" value="Unassembled WGS sequence"/>
</dbReference>
<feature type="region of interest" description="Disordered" evidence="1">
    <location>
        <begin position="52"/>
        <end position="73"/>
    </location>
</feature>
<reference evidence="3" key="1">
    <citation type="journal article" date="2019" name="Int. J. Syst. Evol. Microbiol.">
        <title>The Global Catalogue of Microorganisms (GCM) 10K type strain sequencing project: providing services to taxonomists for standard genome sequencing and annotation.</title>
        <authorList>
            <consortium name="The Broad Institute Genomics Platform"/>
            <consortium name="The Broad Institute Genome Sequencing Center for Infectious Disease"/>
            <person name="Wu L."/>
            <person name="Ma J."/>
        </authorList>
    </citation>
    <scope>NUCLEOTIDE SEQUENCE [LARGE SCALE GENOMIC DNA]</scope>
    <source>
        <strain evidence="3">JCM 3296</strain>
    </source>
</reference>
<organism evidence="2 3">
    <name type="scientific">Lentzea flava</name>
    <dbReference type="NCBI Taxonomy" id="103732"/>
    <lineage>
        <taxon>Bacteria</taxon>
        <taxon>Bacillati</taxon>
        <taxon>Actinomycetota</taxon>
        <taxon>Actinomycetes</taxon>
        <taxon>Pseudonocardiales</taxon>
        <taxon>Pseudonocardiaceae</taxon>
        <taxon>Lentzea</taxon>
    </lineage>
</organism>
<sequence length="93" mass="9595">MQVNTSVKRSEEQVTNGTDDRAIDDAATPPSNAEPNVRINGNAALAVPTAATAKSNGTGLGNRPVRAQPTIRTPSTAWPILACVATGRTLTTP</sequence>
<protein>
    <submittedName>
        <fullName evidence="2">Uncharacterized protein</fullName>
    </submittedName>
</protein>
<accession>A0ABQ2UHH9</accession>
<dbReference type="EMBL" id="BMRE01000010">
    <property type="protein sequence ID" value="GGU35825.1"/>
    <property type="molecule type" value="Genomic_DNA"/>
</dbReference>
<feature type="region of interest" description="Disordered" evidence="1">
    <location>
        <begin position="1"/>
        <end position="37"/>
    </location>
</feature>
<evidence type="ECO:0000313" key="2">
    <source>
        <dbReference type="EMBL" id="GGU35825.1"/>
    </source>
</evidence>
<comment type="caution">
    <text evidence="2">The sequence shown here is derived from an EMBL/GenBank/DDBJ whole genome shotgun (WGS) entry which is preliminary data.</text>
</comment>
<feature type="compositionally biased region" description="Basic and acidic residues" evidence="1">
    <location>
        <begin position="8"/>
        <end position="24"/>
    </location>
</feature>
<keyword evidence="3" id="KW-1185">Reference proteome</keyword>
<evidence type="ECO:0000256" key="1">
    <source>
        <dbReference type="SAM" id="MobiDB-lite"/>
    </source>
</evidence>
<evidence type="ECO:0000313" key="3">
    <source>
        <dbReference type="Proteomes" id="UP000649573"/>
    </source>
</evidence>
<proteinExistence type="predicted"/>